<dbReference type="CDD" id="cd04701">
    <property type="entry name" value="Asparaginase_2"/>
    <property type="match status" value="1"/>
</dbReference>
<dbReference type="SUPFAM" id="SSF56235">
    <property type="entry name" value="N-terminal nucleophile aminohydrolases (Ntn hydrolases)"/>
    <property type="match status" value="1"/>
</dbReference>
<dbReference type="GO" id="GO:0005737">
    <property type="term" value="C:cytoplasm"/>
    <property type="evidence" value="ECO:0007669"/>
    <property type="project" value="TreeGrafter"/>
</dbReference>
<dbReference type="Proteomes" id="UP000016923">
    <property type="component" value="Unassembled WGS sequence"/>
</dbReference>
<sequence length="471" mass="49768">MQPTVYLSLVRPWPDLSFSPLPVSHATATFTMDYKQGAPRIQPRLIIHGGAGNISPVTITPEKRVVFRAALTEIVTRTSVLLDSKTSALEIATYAVSLLEDNPLFNSGYGAVFTRDGINELEASVMVSRGRAKRGVGVMGLKRVRNPILLARRMLEEGDYDLAPRSAATAGVNIDRGAQGHTQVHGATAEALAASYGLPLVEPSYFFTQNRWDEHVRGLQREADHTMGTSKYSSASWSADEYLPQGTVGAVALDADGVVCCATSTGGLTNKLTGRIGDTPVVGAGSWAEAWTEEGDPTSVLRQTQPLPNVRPAVELSRALCSLLADCLPIPRAFSYAPIPAVTSTALSLTTTRSVAVSGTGNGDSFLRVGAAHAVAAMAQYKPVSSAAALSAVTGPGGILQQSAEDRFGLTGEGEGGIIGIESVVVRDKESGAVHEVRGTIIADCNCGGMFRGWIDDAGRVQVRIFRDDTE</sequence>
<dbReference type="OrthoDB" id="2262349at2759"/>
<evidence type="ECO:0000313" key="4">
    <source>
        <dbReference type="EMBL" id="EPE08000.1"/>
    </source>
</evidence>
<dbReference type="eggNOG" id="KOG1592">
    <property type="taxonomic scope" value="Eukaryota"/>
</dbReference>
<evidence type="ECO:0000313" key="5">
    <source>
        <dbReference type="Proteomes" id="UP000016923"/>
    </source>
</evidence>
<feature type="site" description="Cleavage; by autolysis" evidence="3">
    <location>
        <begin position="246"/>
        <end position="247"/>
    </location>
</feature>
<dbReference type="GO" id="GO:0016787">
    <property type="term" value="F:hydrolase activity"/>
    <property type="evidence" value="ECO:0007669"/>
    <property type="project" value="InterPro"/>
</dbReference>
<reference evidence="4 5" key="1">
    <citation type="journal article" date="2013" name="BMC Genomics">
        <title>The genome and transcriptome of the pine saprophyte Ophiostoma piceae, and a comparison with the bark beetle-associated pine pathogen Grosmannia clavigera.</title>
        <authorList>
            <person name="Haridas S."/>
            <person name="Wang Y."/>
            <person name="Lim L."/>
            <person name="Massoumi Alamouti S."/>
            <person name="Jackman S."/>
            <person name="Docking R."/>
            <person name="Robertson G."/>
            <person name="Birol I."/>
            <person name="Bohlmann J."/>
            <person name="Breuil C."/>
        </authorList>
    </citation>
    <scope>NUCLEOTIDE SEQUENCE [LARGE SCALE GENOMIC DNA]</scope>
    <source>
        <strain evidence="4 5">UAMH 11346</strain>
    </source>
</reference>
<keyword evidence="5" id="KW-1185">Reference proteome</keyword>
<dbReference type="HOGENOM" id="CLU_021603_1_0_1"/>
<gene>
    <name evidence="4" type="ORF">F503_00783</name>
</gene>
<evidence type="ECO:0000256" key="1">
    <source>
        <dbReference type="PIRSR" id="PIRSR600246-1"/>
    </source>
</evidence>
<proteinExistence type="predicted"/>
<dbReference type="Gene3D" id="3.60.20.30">
    <property type="entry name" value="(Glycosyl)asparaginase"/>
    <property type="match status" value="1"/>
</dbReference>
<dbReference type="InterPro" id="IPR000246">
    <property type="entry name" value="Peptidase_T2"/>
</dbReference>
<feature type="active site" description="Nucleophile" evidence="1">
    <location>
        <position position="247"/>
    </location>
</feature>
<accession>S3D3R3</accession>
<dbReference type="PANTHER" id="PTHR10188">
    <property type="entry name" value="L-ASPARAGINASE"/>
    <property type="match status" value="1"/>
</dbReference>
<organism evidence="4 5">
    <name type="scientific">Ophiostoma piceae (strain UAMH 11346)</name>
    <name type="common">Sap stain fungus</name>
    <dbReference type="NCBI Taxonomy" id="1262450"/>
    <lineage>
        <taxon>Eukaryota</taxon>
        <taxon>Fungi</taxon>
        <taxon>Dikarya</taxon>
        <taxon>Ascomycota</taxon>
        <taxon>Pezizomycotina</taxon>
        <taxon>Sordariomycetes</taxon>
        <taxon>Sordariomycetidae</taxon>
        <taxon>Ophiostomatales</taxon>
        <taxon>Ophiostomataceae</taxon>
        <taxon>Ophiostoma</taxon>
    </lineage>
</organism>
<dbReference type="Pfam" id="PF01112">
    <property type="entry name" value="Asparaginase_2"/>
    <property type="match status" value="2"/>
</dbReference>
<dbReference type="EMBL" id="KE148149">
    <property type="protein sequence ID" value="EPE08000.1"/>
    <property type="molecule type" value="Genomic_DNA"/>
</dbReference>
<evidence type="ECO:0000256" key="2">
    <source>
        <dbReference type="PIRSR" id="PIRSR600246-2"/>
    </source>
</evidence>
<name>S3D3R3_OPHP1</name>
<feature type="binding site" evidence="2">
    <location>
        <begin position="275"/>
        <end position="278"/>
    </location>
    <ligand>
        <name>substrate</name>
    </ligand>
</feature>
<evidence type="ECO:0000256" key="3">
    <source>
        <dbReference type="PIRSR" id="PIRSR600246-3"/>
    </source>
</evidence>
<dbReference type="OMA" id="VCLDRWG"/>
<dbReference type="VEuPathDB" id="FungiDB:F503_00783"/>
<dbReference type="InterPro" id="IPR029055">
    <property type="entry name" value="Ntn_hydrolases_N"/>
</dbReference>
<feature type="binding site" evidence="2">
    <location>
        <begin position="360"/>
        <end position="363"/>
    </location>
    <ligand>
        <name>substrate</name>
    </ligand>
</feature>
<dbReference type="PANTHER" id="PTHR10188:SF43">
    <property type="entry name" value="ASPARAGINASE (EUROFUNG)"/>
    <property type="match status" value="1"/>
</dbReference>
<protein>
    <submittedName>
        <fullName evidence="4">L-asparaginase</fullName>
    </submittedName>
</protein>
<dbReference type="STRING" id="1262450.S3D3R3"/>
<dbReference type="AlphaFoldDB" id="S3D3R3"/>